<evidence type="ECO:0000313" key="1">
    <source>
        <dbReference type="EMBL" id="QAR30781.1"/>
    </source>
</evidence>
<reference evidence="1 2" key="1">
    <citation type="submission" date="2019-01" db="EMBL/GenBank/DDBJ databases">
        <title>Whole Genome of Ornithobacterium rhinotracheale FARPER-174b.</title>
        <authorList>
            <person name="Tataje-Lavanda L.A."/>
            <person name="Montalvan A."/>
            <person name="Montesinos R."/>
            <person name="Zimic M."/>
            <person name="Fernandez-Sanchez M."/>
            <person name="Fernandez-Diaz M."/>
        </authorList>
    </citation>
    <scope>NUCLEOTIDE SEQUENCE [LARGE SCALE GENOMIC DNA]</scope>
    <source>
        <strain evidence="1 2">FARPER-174b</strain>
    </source>
</reference>
<dbReference type="OrthoDB" id="86940at2"/>
<dbReference type="RefSeq" id="WP_128501256.1">
    <property type="nucleotide sequence ID" value="NZ_CP035107.1"/>
</dbReference>
<dbReference type="Proteomes" id="UP000287701">
    <property type="component" value="Chromosome"/>
</dbReference>
<gene>
    <name evidence="1" type="ORF">EQP59_05225</name>
</gene>
<dbReference type="EMBL" id="CP035107">
    <property type="protein sequence ID" value="QAR30781.1"/>
    <property type="molecule type" value="Genomic_DNA"/>
</dbReference>
<accession>A0A410JRS7</accession>
<dbReference type="AlphaFoldDB" id="A0A410JRS7"/>
<organism evidence="1 2">
    <name type="scientific">Ornithobacterium rhinotracheale</name>
    <dbReference type="NCBI Taxonomy" id="28251"/>
    <lineage>
        <taxon>Bacteria</taxon>
        <taxon>Pseudomonadati</taxon>
        <taxon>Bacteroidota</taxon>
        <taxon>Flavobacteriia</taxon>
        <taxon>Flavobacteriales</taxon>
        <taxon>Weeksellaceae</taxon>
        <taxon>Ornithobacterium</taxon>
    </lineage>
</organism>
<evidence type="ECO:0000313" key="2">
    <source>
        <dbReference type="Proteomes" id="UP000287701"/>
    </source>
</evidence>
<protein>
    <submittedName>
        <fullName evidence="1">Uncharacterized protein</fullName>
    </submittedName>
</protein>
<sequence>MNFKIIILLIGIVFLWSCKDGKKTTSDQNPIEISENSAEEIANTFYVLTKYHNEKFEIKVNEITKNQFNKNDFSKKQDNNITQLFAENITQKPDKIILNFDNHQSKTLANNEGTPYDENRVHYSYQGYLPTFNAFVVKTNGYENVKLWLFNKENGKKIELIGIPFLNPSKKLFYCFDYNPFEDEDTTPEILPPTYDLYIYQYHHDKITKLAKIKIAENQEIKEAYWEDNDNLKIQTKEKYLHIKIN</sequence>
<proteinExistence type="predicted"/>
<name>A0A410JRS7_ORNRH</name>